<name>A0A9P0NQ00_APHGO</name>
<feature type="region of interest" description="Disordered" evidence="1">
    <location>
        <begin position="140"/>
        <end position="160"/>
    </location>
</feature>
<evidence type="ECO:0000313" key="3">
    <source>
        <dbReference type="EMBL" id="CAH1737319.1"/>
    </source>
</evidence>
<reference evidence="2" key="2">
    <citation type="submission" date="2022-10" db="EMBL/GenBank/DDBJ databases">
        <authorList>
            <consortium name="ENA_rothamsted_submissions"/>
            <consortium name="culmorum"/>
            <person name="King R."/>
        </authorList>
    </citation>
    <scope>NUCLEOTIDE SEQUENCE</scope>
</reference>
<dbReference type="Proteomes" id="UP001154329">
    <property type="component" value="Chromosome 4"/>
</dbReference>
<evidence type="ECO:0000256" key="1">
    <source>
        <dbReference type="SAM" id="MobiDB-lite"/>
    </source>
</evidence>
<sequence>MIVRYHSGDGGDITISMTTSAAVAGDNAATSAVDGGGGGTMVNDLTAAAATLTNSCSNLNGQRDNVQITISKPDRVCTTSDGGYTINLCLSVSNGYVAHAVVGLTHTRYHYANVPHQSSKQRPTTRRQLPRTLVLSQVQQRTTQQQKCHGTHHTHECHNS</sequence>
<dbReference type="EMBL" id="OU899037">
    <property type="protein sequence ID" value="CAH1737318.1"/>
    <property type="molecule type" value="Genomic_DNA"/>
</dbReference>
<accession>A0A9P0NQ00</accession>
<dbReference type="AlphaFoldDB" id="A0A9P0NQ00"/>
<evidence type="ECO:0000313" key="2">
    <source>
        <dbReference type="EMBL" id="CAH1737318.1"/>
    </source>
</evidence>
<dbReference type="EMBL" id="OU899037">
    <property type="protein sequence ID" value="CAH1737319.1"/>
    <property type="molecule type" value="Genomic_DNA"/>
</dbReference>
<organism evidence="2 4">
    <name type="scientific">Aphis gossypii</name>
    <name type="common">Cotton aphid</name>
    <dbReference type="NCBI Taxonomy" id="80765"/>
    <lineage>
        <taxon>Eukaryota</taxon>
        <taxon>Metazoa</taxon>
        <taxon>Ecdysozoa</taxon>
        <taxon>Arthropoda</taxon>
        <taxon>Hexapoda</taxon>
        <taxon>Insecta</taxon>
        <taxon>Pterygota</taxon>
        <taxon>Neoptera</taxon>
        <taxon>Paraneoptera</taxon>
        <taxon>Hemiptera</taxon>
        <taxon>Sternorrhyncha</taxon>
        <taxon>Aphidomorpha</taxon>
        <taxon>Aphidoidea</taxon>
        <taxon>Aphididae</taxon>
        <taxon>Aphidini</taxon>
        <taxon>Aphis</taxon>
        <taxon>Aphis</taxon>
    </lineage>
</organism>
<reference evidence="2" key="1">
    <citation type="submission" date="2022-02" db="EMBL/GenBank/DDBJ databases">
        <authorList>
            <person name="King R."/>
        </authorList>
    </citation>
    <scope>NUCLEOTIDE SEQUENCE</scope>
</reference>
<protein>
    <submittedName>
        <fullName evidence="2">Uncharacterized protein</fullName>
    </submittedName>
</protein>
<evidence type="ECO:0000313" key="4">
    <source>
        <dbReference type="Proteomes" id="UP001154329"/>
    </source>
</evidence>
<gene>
    <name evidence="2" type="ORF">APHIGO_LOCUS10877</name>
    <name evidence="3" type="ORF">APHIGO_LOCUS10878</name>
</gene>
<keyword evidence="4" id="KW-1185">Reference proteome</keyword>
<proteinExistence type="predicted"/>